<evidence type="ECO:0000313" key="3">
    <source>
        <dbReference type="Proteomes" id="UP000052978"/>
    </source>
</evidence>
<proteinExistence type="predicted"/>
<gene>
    <name evidence="2" type="ORF">D623_10021610</name>
</gene>
<dbReference type="EMBL" id="KE164837">
    <property type="protein sequence ID" value="EPQ20440.1"/>
    <property type="molecule type" value="Genomic_DNA"/>
</dbReference>
<evidence type="ECO:0000313" key="2">
    <source>
        <dbReference type="EMBL" id="EPQ20440.1"/>
    </source>
</evidence>
<accession>S7NU00</accession>
<keyword evidence="3" id="KW-1185">Reference proteome</keyword>
<reference evidence="2 3" key="1">
    <citation type="journal article" date="2013" name="Nat. Commun.">
        <title>Genome analysis reveals insights into physiology and longevity of the Brandt's bat Myotis brandtii.</title>
        <authorList>
            <person name="Seim I."/>
            <person name="Fang X."/>
            <person name="Xiong Z."/>
            <person name="Lobanov A.V."/>
            <person name="Huang Z."/>
            <person name="Ma S."/>
            <person name="Feng Y."/>
            <person name="Turanov A.A."/>
            <person name="Zhu Y."/>
            <person name="Lenz T.L."/>
            <person name="Gerashchenko M.V."/>
            <person name="Fan D."/>
            <person name="Hee Yim S."/>
            <person name="Yao X."/>
            <person name="Jordan D."/>
            <person name="Xiong Y."/>
            <person name="Ma Y."/>
            <person name="Lyapunov A.N."/>
            <person name="Chen G."/>
            <person name="Kulakova O.I."/>
            <person name="Sun Y."/>
            <person name="Lee S.G."/>
            <person name="Bronson R.T."/>
            <person name="Moskalev A.A."/>
            <person name="Sunyaev S.R."/>
            <person name="Zhang G."/>
            <person name="Krogh A."/>
            <person name="Wang J."/>
            <person name="Gladyshev V.N."/>
        </authorList>
    </citation>
    <scope>NUCLEOTIDE SEQUENCE [LARGE SCALE GENOMIC DNA]</scope>
</reference>
<evidence type="ECO:0000256" key="1">
    <source>
        <dbReference type="SAM" id="MobiDB-lite"/>
    </source>
</evidence>
<name>S7NU00_MYOBR</name>
<dbReference type="Proteomes" id="UP000052978">
    <property type="component" value="Unassembled WGS sequence"/>
</dbReference>
<dbReference type="AlphaFoldDB" id="S7NU00"/>
<organism evidence="2 3">
    <name type="scientific">Myotis brandtii</name>
    <name type="common">Brandt's bat</name>
    <dbReference type="NCBI Taxonomy" id="109478"/>
    <lineage>
        <taxon>Eukaryota</taxon>
        <taxon>Metazoa</taxon>
        <taxon>Chordata</taxon>
        <taxon>Craniata</taxon>
        <taxon>Vertebrata</taxon>
        <taxon>Euteleostomi</taxon>
        <taxon>Mammalia</taxon>
        <taxon>Eutheria</taxon>
        <taxon>Laurasiatheria</taxon>
        <taxon>Chiroptera</taxon>
        <taxon>Yangochiroptera</taxon>
        <taxon>Vespertilionidae</taxon>
        <taxon>Myotis</taxon>
    </lineage>
</organism>
<sequence>MGLRQKRARCVFLPHHAGGSRLRRTRVPGGCSLFLGGSEPQGGEGLQEEESHLAENAVLSRSFSGVGRWCPGRAHLTGTAVFCEQTHRARKRPRLRVPALASPLLRPRRGPSPRVTTKPPRSRTHQSHTLAGRTQGHVSKYTIQSVVIVKQV</sequence>
<protein>
    <submittedName>
        <fullName evidence="2">Uncharacterized protein</fullName>
    </submittedName>
</protein>
<feature type="region of interest" description="Disordered" evidence="1">
    <location>
        <begin position="104"/>
        <end position="134"/>
    </location>
</feature>